<evidence type="ECO:0000313" key="8">
    <source>
        <dbReference type="Proteomes" id="UP001302676"/>
    </source>
</evidence>
<reference evidence="7" key="2">
    <citation type="submission" date="2023-05" db="EMBL/GenBank/DDBJ databases">
        <authorList>
            <consortium name="Lawrence Berkeley National Laboratory"/>
            <person name="Steindorff A."/>
            <person name="Hensen N."/>
            <person name="Bonometti L."/>
            <person name="Westerberg I."/>
            <person name="Brannstrom I.O."/>
            <person name="Guillou S."/>
            <person name="Cros-Aarteil S."/>
            <person name="Calhoun S."/>
            <person name="Haridas S."/>
            <person name="Kuo A."/>
            <person name="Mondo S."/>
            <person name="Pangilinan J."/>
            <person name="Riley R."/>
            <person name="Labutti K."/>
            <person name="Andreopoulos B."/>
            <person name="Lipzen A."/>
            <person name="Chen C."/>
            <person name="Yanf M."/>
            <person name="Daum C."/>
            <person name="Ng V."/>
            <person name="Clum A."/>
            <person name="Ohm R."/>
            <person name="Martin F."/>
            <person name="Silar P."/>
            <person name="Natvig D."/>
            <person name="Lalanne C."/>
            <person name="Gautier V."/>
            <person name="Ament-Velasquez S.L."/>
            <person name="Kruys A."/>
            <person name="Hutchinson M.I."/>
            <person name="Powell A.J."/>
            <person name="Barry K."/>
            <person name="Miller A.N."/>
            <person name="Grigoriev I.V."/>
            <person name="Debuchy R."/>
            <person name="Gladieux P."/>
            <person name="Thoren M.H."/>
            <person name="Johannesson H."/>
        </authorList>
    </citation>
    <scope>NUCLEOTIDE SEQUENCE</scope>
    <source>
        <strain evidence="7">CBS 141.50</strain>
    </source>
</reference>
<evidence type="ECO:0000256" key="1">
    <source>
        <dbReference type="ARBA" id="ARBA00005234"/>
    </source>
</evidence>
<dbReference type="GeneID" id="87817168"/>
<feature type="region of interest" description="Disordered" evidence="5">
    <location>
        <begin position="1"/>
        <end position="22"/>
    </location>
</feature>
<evidence type="ECO:0000256" key="5">
    <source>
        <dbReference type="SAM" id="MobiDB-lite"/>
    </source>
</evidence>
<comment type="caution">
    <text evidence="7">The sequence shown here is derived from an EMBL/GenBank/DDBJ whole genome shotgun (WGS) entry which is preliminary data.</text>
</comment>
<organism evidence="7 8">
    <name type="scientific">Dichotomopilus funicola</name>
    <dbReference type="NCBI Taxonomy" id="1934379"/>
    <lineage>
        <taxon>Eukaryota</taxon>
        <taxon>Fungi</taxon>
        <taxon>Dikarya</taxon>
        <taxon>Ascomycota</taxon>
        <taxon>Pezizomycotina</taxon>
        <taxon>Sordariomycetes</taxon>
        <taxon>Sordariomycetidae</taxon>
        <taxon>Sordariales</taxon>
        <taxon>Chaetomiaceae</taxon>
        <taxon>Dichotomopilus</taxon>
    </lineage>
</organism>
<feature type="region of interest" description="Disordered" evidence="5">
    <location>
        <begin position="183"/>
        <end position="213"/>
    </location>
</feature>
<feature type="region of interest" description="Disordered" evidence="5">
    <location>
        <begin position="780"/>
        <end position="812"/>
    </location>
</feature>
<name>A0AAN6ZNE0_9PEZI</name>
<dbReference type="Pfam" id="PF02902">
    <property type="entry name" value="Peptidase_C48"/>
    <property type="match status" value="1"/>
</dbReference>
<dbReference type="PANTHER" id="PTHR12606:SF141">
    <property type="entry name" value="GH15225P-RELATED"/>
    <property type="match status" value="1"/>
</dbReference>
<keyword evidence="2" id="KW-0645">Protease</keyword>
<dbReference type="Gene3D" id="3.40.395.10">
    <property type="entry name" value="Adenoviral Proteinase, Chain A"/>
    <property type="match status" value="1"/>
</dbReference>
<dbReference type="RefSeq" id="XP_062637440.1">
    <property type="nucleotide sequence ID" value="XM_062780555.1"/>
</dbReference>
<keyword evidence="3" id="KW-0378">Hydrolase</keyword>
<dbReference type="GO" id="GO:0016929">
    <property type="term" value="F:deSUMOylase activity"/>
    <property type="evidence" value="ECO:0007669"/>
    <property type="project" value="TreeGrafter"/>
</dbReference>
<protein>
    <recommendedName>
        <fullName evidence="6">Ubiquitin-like protease family profile domain-containing protein</fullName>
    </recommendedName>
</protein>
<dbReference type="AlphaFoldDB" id="A0AAN6ZNE0"/>
<dbReference type="GO" id="GO:0016926">
    <property type="term" value="P:protein desumoylation"/>
    <property type="evidence" value="ECO:0007669"/>
    <property type="project" value="TreeGrafter"/>
</dbReference>
<feature type="compositionally biased region" description="Basic and acidic residues" evidence="5">
    <location>
        <begin position="201"/>
        <end position="213"/>
    </location>
</feature>
<dbReference type="PANTHER" id="PTHR12606">
    <property type="entry name" value="SENTRIN/SUMO-SPECIFIC PROTEASE"/>
    <property type="match status" value="1"/>
</dbReference>
<dbReference type="GO" id="GO:0005634">
    <property type="term" value="C:nucleus"/>
    <property type="evidence" value="ECO:0007669"/>
    <property type="project" value="TreeGrafter"/>
</dbReference>
<dbReference type="GO" id="GO:0006508">
    <property type="term" value="P:proteolysis"/>
    <property type="evidence" value="ECO:0007669"/>
    <property type="project" value="UniProtKB-KW"/>
</dbReference>
<feature type="region of interest" description="Disordered" evidence="5">
    <location>
        <begin position="554"/>
        <end position="590"/>
    </location>
</feature>
<feature type="compositionally biased region" description="Basic and acidic residues" evidence="5">
    <location>
        <begin position="780"/>
        <end position="810"/>
    </location>
</feature>
<evidence type="ECO:0000256" key="3">
    <source>
        <dbReference type="ARBA" id="ARBA00022801"/>
    </source>
</evidence>
<keyword evidence="4" id="KW-0788">Thiol protease</keyword>
<dbReference type="SUPFAM" id="SSF54001">
    <property type="entry name" value="Cysteine proteinases"/>
    <property type="match status" value="1"/>
</dbReference>
<comment type="similarity">
    <text evidence="1">Belongs to the peptidase C48 family.</text>
</comment>
<dbReference type="InterPro" id="IPR003653">
    <property type="entry name" value="Peptidase_C48_C"/>
</dbReference>
<dbReference type="Proteomes" id="UP001302676">
    <property type="component" value="Unassembled WGS sequence"/>
</dbReference>
<reference evidence="7" key="1">
    <citation type="journal article" date="2023" name="Mol. Phylogenet. Evol.">
        <title>Genome-scale phylogeny and comparative genomics of the fungal order Sordariales.</title>
        <authorList>
            <person name="Hensen N."/>
            <person name="Bonometti L."/>
            <person name="Westerberg I."/>
            <person name="Brannstrom I.O."/>
            <person name="Guillou S."/>
            <person name="Cros-Aarteil S."/>
            <person name="Calhoun S."/>
            <person name="Haridas S."/>
            <person name="Kuo A."/>
            <person name="Mondo S."/>
            <person name="Pangilinan J."/>
            <person name="Riley R."/>
            <person name="LaButti K."/>
            <person name="Andreopoulos B."/>
            <person name="Lipzen A."/>
            <person name="Chen C."/>
            <person name="Yan M."/>
            <person name="Daum C."/>
            <person name="Ng V."/>
            <person name="Clum A."/>
            <person name="Steindorff A."/>
            <person name="Ohm R.A."/>
            <person name="Martin F."/>
            <person name="Silar P."/>
            <person name="Natvig D.O."/>
            <person name="Lalanne C."/>
            <person name="Gautier V."/>
            <person name="Ament-Velasquez S.L."/>
            <person name="Kruys A."/>
            <person name="Hutchinson M.I."/>
            <person name="Powell A.J."/>
            <person name="Barry K."/>
            <person name="Miller A.N."/>
            <person name="Grigoriev I.V."/>
            <person name="Debuchy R."/>
            <person name="Gladieux P."/>
            <person name="Hiltunen Thoren M."/>
            <person name="Johannesson H."/>
        </authorList>
    </citation>
    <scope>NUCLEOTIDE SEQUENCE</scope>
    <source>
        <strain evidence="7">CBS 141.50</strain>
    </source>
</reference>
<dbReference type="EMBL" id="MU853580">
    <property type="protein sequence ID" value="KAK4144069.1"/>
    <property type="molecule type" value="Genomic_DNA"/>
</dbReference>
<evidence type="ECO:0000256" key="2">
    <source>
        <dbReference type="ARBA" id="ARBA00022670"/>
    </source>
</evidence>
<accession>A0AAN6ZNE0</accession>
<sequence length="1061" mass="118674">MRPQAPTPRATRTARGELSPDRVLGSARVSRARRIRGNLNIFRLALEAIRPPPAVPATPLLSPASPPNRGESRYFSERRDVEGENSFARELWISIRNDHFLRGCTCGNPSIWKSKEEAEAASGHLRFYLVGTEKKDLRVLQNKEDTKWHCVCARGGFDSHRNANGKRPAGKLGKLFGRREARHDTKRARLDPVSPTRRALGRQEQKEQEHFEASEDLATLPSTTTTTDQSIWTKARGIINRAVTTMSGSVTNFLGAPSIEKDGGDVVKHIGNKAGGDGDVLVQKVKSRVATATANANDGFDDLEWAAAPTALIGRETIEGLRNDFSAQHDAILERKFVRGYSAAEIRLRGRGVSNAIVDASIGIMKYQSRLGEPIRPGELPSDQTEKWERAADQYRERLASFVEFVDLVYDQGRFDALKKVYRRPPRSLTLHKAQFRLECRGRAKFMAYLLSLEGDYEMSPRSRLAIGQMLVDANAVRKSELLPSYVVVSPNPTVAMPGHFPQQPQSAVELVAADKYEIVPLHEYKFPVAASSAPAADQTKVGRHGAFKRVFPPKSILKSSNEDEGVDQASDLAPAPTSKPLATPPTKRTKRLSFVSPLATFVPPSHLPVRVMTSSEREKYETLELEARVIGDAHSTRAFAEFKTHHALGNPQKSQSDQAETDEQEMGLLYYSRKYKDFLSGLKGDLNEKTLFAPRWVPPAKKEYDPRALDKFFAEDKDDLAALCAATLNISETKYDQLQVDAQLQVDIQAANDRRIEEERKRKEFEKFLFEQARLDLERQREEEERRREEEEEEERRREAAAQEVDPRTGLRKPARSLIDILSEEQDEDVNKIAAANPSAELAKTLEGQSLTRRDFVEKLLPPTAWLNDNIIIGSILYLADYVNKAKGATDQEPKCAAFTSYFWPRVESHGIGACGRLLRKAGVRKANFLDIDTILIPICSGAHWTLAVIRPGQRTVAHMDSMRSGAGHPTLKAKLLEVVRFILEDKFVEAEWSAFDYAAPRQTNGWDCGVFTITNAMCLALGLNPKLAYTENDMTLQRRRLAAMLTNGGFTGDFSLDGF</sequence>
<dbReference type="PROSITE" id="PS50600">
    <property type="entry name" value="ULP_PROTEASE"/>
    <property type="match status" value="1"/>
</dbReference>
<keyword evidence="8" id="KW-1185">Reference proteome</keyword>
<proteinExistence type="inferred from homology"/>
<dbReference type="InterPro" id="IPR038765">
    <property type="entry name" value="Papain-like_cys_pep_sf"/>
</dbReference>
<evidence type="ECO:0000256" key="4">
    <source>
        <dbReference type="ARBA" id="ARBA00022807"/>
    </source>
</evidence>
<evidence type="ECO:0000313" key="7">
    <source>
        <dbReference type="EMBL" id="KAK4144069.1"/>
    </source>
</evidence>
<evidence type="ECO:0000259" key="6">
    <source>
        <dbReference type="PROSITE" id="PS50600"/>
    </source>
</evidence>
<gene>
    <name evidence="7" type="ORF">C8A04DRAFT_28186</name>
</gene>
<feature type="domain" description="Ubiquitin-like protease family profile" evidence="6">
    <location>
        <begin position="851"/>
        <end position="1021"/>
    </location>
</feature>